<dbReference type="Proteomes" id="UP001152795">
    <property type="component" value="Unassembled WGS sequence"/>
</dbReference>
<dbReference type="GO" id="GO:0003677">
    <property type="term" value="F:DNA binding"/>
    <property type="evidence" value="ECO:0007669"/>
    <property type="project" value="InterPro"/>
</dbReference>
<dbReference type="OrthoDB" id="6021232at2759"/>
<name>A0A7D9J8H9_PARCT</name>
<dbReference type="EMBL" id="CACRXK020012875">
    <property type="protein sequence ID" value="CAB4024168.1"/>
    <property type="molecule type" value="Genomic_DNA"/>
</dbReference>
<organism evidence="2 3">
    <name type="scientific">Paramuricea clavata</name>
    <name type="common">Red gorgonian</name>
    <name type="synonym">Violescent sea-whip</name>
    <dbReference type="NCBI Taxonomy" id="317549"/>
    <lineage>
        <taxon>Eukaryota</taxon>
        <taxon>Metazoa</taxon>
        <taxon>Cnidaria</taxon>
        <taxon>Anthozoa</taxon>
        <taxon>Octocorallia</taxon>
        <taxon>Malacalcyonacea</taxon>
        <taxon>Plexauridae</taxon>
        <taxon>Paramuricea</taxon>
    </lineage>
</organism>
<reference evidence="2" key="1">
    <citation type="submission" date="2020-04" db="EMBL/GenBank/DDBJ databases">
        <authorList>
            <person name="Alioto T."/>
            <person name="Alioto T."/>
            <person name="Gomez Garrido J."/>
        </authorList>
    </citation>
    <scope>NUCLEOTIDE SEQUENCE</scope>
    <source>
        <strain evidence="2">A484AB</strain>
    </source>
</reference>
<dbReference type="InterPro" id="IPR011010">
    <property type="entry name" value="DNA_brk_join_enz"/>
</dbReference>
<dbReference type="AlphaFoldDB" id="A0A7D9J8H9"/>
<dbReference type="PANTHER" id="PTHR46704">
    <property type="entry name" value="CXC DOMAIN-CONTAINING PROTEIN-RELATED"/>
    <property type="match status" value="1"/>
</dbReference>
<dbReference type="GO" id="GO:0015074">
    <property type="term" value="P:DNA integration"/>
    <property type="evidence" value="ECO:0007669"/>
    <property type="project" value="InterPro"/>
</dbReference>
<accession>A0A7D9J8H9</accession>
<protein>
    <submittedName>
        <fullName evidence="2">PREDICTED: uncharacterized protein LOC763146</fullName>
    </submittedName>
</protein>
<dbReference type="SUPFAM" id="SSF56349">
    <property type="entry name" value="DNA breaking-rejoining enzymes"/>
    <property type="match status" value="1"/>
</dbReference>
<evidence type="ECO:0000256" key="1">
    <source>
        <dbReference type="SAM" id="MobiDB-lite"/>
    </source>
</evidence>
<feature type="compositionally biased region" description="Basic and acidic residues" evidence="1">
    <location>
        <begin position="196"/>
        <end position="212"/>
    </location>
</feature>
<dbReference type="Gene3D" id="1.10.443.10">
    <property type="entry name" value="Intergrase catalytic core"/>
    <property type="match status" value="1"/>
</dbReference>
<gene>
    <name evidence="2" type="ORF">PACLA_8A084311</name>
</gene>
<dbReference type="GO" id="GO:0006310">
    <property type="term" value="P:DNA recombination"/>
    <property type="evidence" value="ECO:0007669"/>
    <property type="project" value="InterPro"/>
</dbReference>
<evidence type="ECO:0000313" key="3">
    <source>
        <dbReference type="Proteomes" id="UP001152795"/>
    </source>
</evidence>
<comment type="caution">
    <text evidence="2">The sequence shown here is derived from an EMBL/GenBank/DDBJ whole genome shotgun (WGS) entry which is preliminary data.</text>
</comment>
<proteinExistence type="predicted"/>
<evidence type="ECO:0000313" key="2">
    <source>
        <dbReference type="EMBL" id="CAB4024168.1"/>
    </source>
</evidence>
<sequence>MAAAKIDYNSNMPIFRPLTFLKRSTTYVLRKAELSYSRCREIFKQALESLGYDAKNYGLHSLRAGGITAVVQNSNNTVPERLLKLHGRWKTDAAKDMYIQETVSKRLQGKEGQIKYLTQETLDKIVERREQWLCLSSEYKDFTKVAKKSFEFIPESLNVNDIGKNYLYHYACYHNFTDISKFERAKKTWSNAGRKHQGDSPSEKEEEVKPTPEKVPQTTRQSFATAHATSASGSSSVLPKSCLICKQLRPIFFTDKVNGCSLQDFFPVAMEIKKLLQESKGIYADWPPDSHDLTLQSARKSIPVKLCNFLAWAMGFSDQPLREERVQISGNEQTKLVSIAQDLIYAESKGRKFTHKSLALGMTVRQITGSVRLLRILHGLGHTASVATVYKRDTALAIASSRGQDIIIPRNITPGIFATVVWITTTSTKKLSLKRELPMWRMELCCKTGTQPWEIMSLQSSDISIDDKSYQDEQQFARNADFVYTLSRKYASESGLLFPGWTGLNTQVHKEIPTVTNIGYLPVIDAPVTDLATVNALLKHSVSICQRLQLPEIVLVFDEALYAKAQMRRWKNEEYKNRLVIRLGDFHTIMSFCSAIAKIFKDTGLEDIMIESEIVAPGSVKGVLSGKHYNRSVRVHKLIYEAMQRMRFEAFEKSIASSASNQFDSVGISVLEDSERESFTEICTSKQVNDAKRAYDTFVEKRSESYVCPLVQIY</sequence>
<keyword evidence="3" id="KW-1185">Reference proteome</keyword>
<dbReference type="PANTHER" id="PTHR46704:SF9">
    <property type="entry name" value="BHLH DOMAIN-CONTAINING PROTEIN"/>
    <property type="match status" value="1"/>
</dbReference>
<dbReference type="InterPro" id="IPR013762">
    <property type="entry name" value="Integrase-like_cat_sf"/>
</dbReference>
<feature type="region of interest" description="Disordered" evidence="1">
    <location>
        <begin position="190"/>
        <end position="226"/>
    </location>
</feature>